<evidence type="ECO:0000313" key="3">
    <source>
        <dbReference type="EMBL" id="KAJ3687732.1"/>
    </source>
</evidence>
<keyword evidence="4" id="KW-1185">Reference proteome</keyword>
<organism evidence="3 4">
    <name type="scientific">Rhynchospora tenuis</name>
    <dbReference type="NCBI Taxonomy" id="198213"/>
    <lineage>
        <taxon>Eukaryota</taxon>
        <taxon>Viridiplantae</taxon>
        <taxon>Streptophyta</taxon>
        <taxon>Embryophyta</taxon>
        <taxon>Tracheophyta</taxon>
        <taxon>Spermatophyta</taxon>
        <taxon>Magnoliopsida</taxon>
        <taxon>Liliopsida</taxon>
        <taxon>Poales</taxon>
        <taxon>Cyperaceae</taxon>
        <taxon>Cyperoideae</taxon>
        <taxon>Rhynchosporeae</taxon>
        <taxon>Rhynchospora</taxon>
    </lineage>
</organism>
<protein>
    <recommendedName>
        <fullName evidence="5">F-box domain-containing protein</fullName>
    </recommendedName>
</protein>
<dbReference type="Pfam" id="PF00646">
    <property type="entry name" value="F-box"/>
    <property type="match status" value="1"/>
</dbReference>
<evidence type="ECO:0008006" key="5">
    <source>
        <dbReference type="Google" id="ProtNLM"/>
    </source>
</evidence>
<evidence type="ECO:0000313" key="4">
    <source>
        <dbReference type="Proteomes" id="UP001210211"/>
    </source>
</evidence>
<gene>
    <name evidence="3" type="ORF">LUZ61_016896</name>
</gene>
<dbReference type="Pfam" id="PF24758">
    <property type="entry name" value="LRR_At5g56370"/>
    <property type="match status" value="1"/>
</dbReference>
<accession>A0AAD5Z6D6</accession>
<dbReference type="InterPro" id="IPR001810">
    <property type="entry name" value="F-box_dom"/>
</dbReference>
<dbReference type="Gene3D" id="1.20.1280.50">
    <property type="match status" value="1"/>
</dbReference>
<dbReference type="PANTHER" id="PTHR34223">
    <property type="entry name" value="OS11G0201299 PROTEIN"/>
    <property type="match status" value="1"/>
</dbReference>
<dbReference type="InterPro" id="IPR053781">
    <property type="entry name" value="F-box_AtFBL13-like"/>
</dbReference>
<dbReference type="InterPro" id="IPR053197">
    <property type="entry name" value="F-box_SCFL_complex_component"/>
</dbReference>
<dbReference type="CDD" id="cd22160">
    <property type="entry name" value="F-box_AtFBL13-like"/>
    <property type="match status" value="1"/>
</dbReference>
<feature type="domain" description="F-box" evidence="1">
    <location>
        <begin position="12"/>
        <end position="50"/>
    </location>
</feature>
<dbReference type="Gene3D" id="3.80.10.10">
    <property type="entry name" value="Ribonuclease Inhibitor"/>
    <property type="match status" value="1"/>
</dbReference>
<dbReference type="SUPFAM" id="SSF81383">
    <property type="entry name" value="F-box domain"/>
    <property type="match status" value="1"/>
</dbReference>
<dbReference type="EMBL" id="JAMRDG010000002">
    <property type="protein sequence ID" value="KAJ3687732.1"/>
    <property type="molecule type" value="Genomic_DNA"/>
</dbReference>
<reference evidence="3 4" key="1">
    <citation type="journal article" date="2022" name="Cell">
        <title>Repeat-based holocentromeres influence genome architecture and karyotype evolution.</title>
        <authorList>
            <person name="Hofstatter P.G."/>
            <person name="Thangavel G."/>
            <person name="Lux T."/>
            <person name="Neumann P."/>
            <person name="Vondrak T."/>
            <person name="Novak P."/>
            <person name="Zhang M."/>
            <person name="Costa L."/>
            <person name="Castellani M."/>
            <person name="Scott A."/>
            <person name="Toegelov H."/>
            <person name="Fuchs J."/>
            <person name="Mata-Sucre Y."/>
            <person name="Dias Y."/>
            <person name="Vanzela A.L.L."/>
            <person name="Huettel B."/>
            <person name="Almeida C.C.S."/>
            <person name="Simkova H."/>
            <person name="Souza G."/>
            <person name="Pedrosa-Harand A."/>
            <person name="Macas J."/>
            <person name="Mayer K.F.X."/>
            <person name="Houben A."/>
            <person name="Marques A."/>
        </authorList>
    </citation>
    <scope>NUCLEOTIDE SEQUENCE [LARGE SCALE GENOMIC DNA]</scope>
    <source>
        <strain evidence="3">RhyTen1mFocal</strain>
    </source>
</reference>
<dbReference type="AlphaFoldDB" id="A0AAD5Z6D6"/>
<feature type="domain" description="F-box/LRR-repeat protein 15/At3g58940/PEG3-like LRR" evidence="2">
    <location>
        <begin position="108"/>
        <end position="342"/>
    </location>
</feature>
<name>A0AAD5Z6D6_9POAL</name>
<dbReference type="InterPro" id="IPR036047">
    <property type="entry name" value="F-box-like_dom_sf"/>
</dbReference>
<sequence>MERMENENPDRISSLSDDLIVSILSHLPAKEVAQTLILSKRWRNLWAIVPSLCFDICNLDGDCEKINDFVGKFLLKRDGATDTQKFGILGQGIMHSCESFDPVYPETNKWITYAVKHNVKALELRFCGYCTRCFPVCLLACETLETLKLQRNNWNFVKLKSSAVHLPKLRNLYLDQMNFCNDNLEKVLMGCPNLQDLTMEKCILNMSEFSCHSVQRLRIVGPYTFAKSISISSPCVQVLVLKCHMDSKIILKDMPMVTQATLYIYSSFVEEQYNCHLFRSLSGVKNLDISSLCWEEMLKGEMQKCPTLQFHSLKFLSLHCLGLRCSLDIWSAFIKHCPNLEKHSLTPLEKSCQEFPFATITTACVIWKNVSSTGTKEIQGVEITLFVHRVLLWRSMAI</sequence>
<dbReference type="PANTHER" id="PTHR34223:SF83">
    <property type="entry name" value="F-BOX DOMAIN-CONTAINING PROTEIN"/>
    <property type="match status" value="1"/>
</dbReference>
<dbReference type="Proteomes" id="UP001210211">
    <property type="component" value="Unassembled WGS sequence"/>
</dbReference>
<proteinExistence type="predicted"/>
<comment type="caution">
    <text evidence="3">The sequence shown here is derived from an EMBL/GenBank/DDBJ whole genome shotgun (WGS) entry which is preliminary data.</text>
</comment>
<dbReference type="InterPro" id="IPR032675">
    <property type="entry name" value="LRR_dom_sf"/>
</dbReference>
<dbReference type="InterPro" id="IPR055411">
    <property type="entry name" value="LRR_FXL15/At3g58940/PEG3-like"/>
</dbReference>
<dbReference type="SUPFAM" id="SSF52058">
    <property type="entry name" value="L domain-like"/>
    <property type="match status" value="1"/>
</dbReference>
<evidence type="ECO:0000259" key="1">
    <source>
        <dbReference type="Pfam" id="PF00646"/>
    </source>
</evidence>
<evidence type="ECO:0000259" key="2">
    <source>
        <dbReference type="Pfam" id="PF24758"/>
    </source>
</evidence>